<dbReference type="InterPro" id="IPR016257">
    <property type="entry name" value="Tyr_kinase_ephrin_rcpt"/>
</dbReference>
<dbReference type="FunFam" id="2.60.40.1770:FF:000003">
    <property type="entry name" value="ephrin type-B receptor 4"/>
    <property type="match status" value="1"/>
</dbReference>
<dbReference type="InterPro" id="IPR027936">
    <property type="entry name" value="Eph_TM"/>
</dbReference>
<dbReference type="SMART" id="SM00615">
    <property type="entry name" value="EPH_lbd"/>
    <property type="match status" value="1"/>
</dbReference>
<dbReference type="PROSITE" id="PS50105">
    <property type="entry name" value="SAM_DOMAIN"/>
    <property type="match status" value="1"/>
</dbReference>
<comment type="catalytic activity">
    <reaction evidence="15">
        <text>L-tyrosyl-[protein] + ATP = O-phospho-L-tyrosyl-[protein] + ADP + H(+)</text>
        <dbReference type="Rhea" id="RHEA:10596"/>
        <dbReference type="Rhea" id="RHEA-COMP:10136"/>
        <dbReference type="Rhea" id="RHEA-COMP:20101"/>
        <dbReference type="ChEBI" id="CHEBI:15378"/>
        <dbReference type="ChEBI" id="CHEBI:30616"/>
        <dbReference type="ChEBI" id="CHEBI:46858"/>
        <dbReference type="ChEBI" id="CHEBI:61978"/>
        <dbReference type="ChEBI" id="CHEBI:456216"/>
        <dbReference type="EC" id="2.7.10.1"/>
    </reaction>
</comment>
<evidence type="ECO:0000256" key="5">
    <source>
        <dbReference type="ARBA" id="ARBA00022729"/>
    </source>
</evidence>
<accession>A0A8C5DBV2</accession>
<keyword evidence="12" id="KW-0829">Tyrosine-protein kinase</keyword>
<dbReference type="InterPro" id="IPR003961">
    <property type="entry name" value="FN3_dom"/>
</dbReference>
<keyword evidence="5" id="KW-0732">Signal</keyword>
<evidence type="ECO:0000259" key="23">
    <source>
        <dbReference type="PROSITE" id="PS50105"/>
    </source>
</evidence>
<gene>
    <name evidence="26" type="primary">ephb4</name>
</gene>
<feature type="disulfide bond" evidence="19">
    <location>
        <begin position="41"/>
        <end position="158"/>
    </location>
</feature>
<evidence type="ECO:0000259" key="24">
    <source>
        <dbReference type="PROSITE" id="PS50853"/>
    </source>
</evidence>
<evidence type="ECO:0000256" key="6">
    <source>
        <dbReference type="ARBA" id="ARBA00022737"/>
    </source>
</evidence>
<reference evidence="26" key="1">
    <citation type="submission" date="2020-06" db="EMBL/GenBank/DDBJ databases">
        <authorList>
            <consortium name="Wellcome Sanger Institute Data Sharing"/>
        </authorList>
    </citation>
    <scope>NUCLEOTIDE SEQUENCE [LARGE SCALE GENOMIC DNA]</scope>
</reference>
<dbReference type="Pfam" id="PF14575">
    <property type="entry name" value="EphA2_TM"/>
    <property type="match status" value="1"/>
</dbReference>
<keyword evidence="6" id="KW-0677">Repeat</keyword>
<evidence type="ECO:0000256" key="18">
    <source>
        <dbReference type="PIRSR" id="PIRSR000666-2"/>
    </source>
</evidence>
<dbReference type="PIRSF" id="PIRSF000666">
    <property type="entry name" value="TyrPK_ephrin_receptor"/>
    <property type="match status" value="1"/>
</dbReference>
<dbReference type="Ensembl" id="ENSGWIT00000005152.1">
    <property type="protein sequence ID" value="ENSGWIP00000004810.1"/>
    <property type="gene ID" value="ENSGWIG00000002560.1"/>
</dbReference>
<dbReference type="Pfam" id="PF25599">
    <property type="entry name" value="Ephrin_CRD"/>
    <property type="match status" value="1"/>
</dbReference>
<dbReference type="GO" id="GO:0048514">
    <property type="term" value="P:blood vessel morphogenesis"/>
    <property type="evidence" value="ECO:0007669"/>
    <property type="project" value="UniProtKB-ARBA"/>
</dbReference>
<dbReference type="InterPro" id="IPR020635">
    <property type="entry name" value="Tyr_kinase_cat_dom"/>
</dbReference>
<dbReference type="PANTHER" id="PTHR46877:SF19">
    <property type="entry name" value="RECEPTOR PROTEIN-TYROSINE KINASE"/>
    <property type="match status" value="1"/>
</dbReference>
<keyword evidence="9 18" id="KW-0067">ATP-binding</keyword>
<evidence type="ECO:0000256" key="7">
    <source>
        <dbReference type="ARBA" id="ARBA00022741"/>
    </source>
</evidence>
<comment type="subcellular location">
    <subcellularLocation>
        <location evidence="1">Membrane</location>
        <topology evidence="1">Single-pass type I membrane protein</topology>
    </subcellularLocation>
</comment>
<dbReference type="InterPro" id="IPR013761">
    <property type="entry name" value="SAM/pointed_sf"/>
</dbReference>
<dbReference type="FunFam" id="2.60.120.260:FF:000071">
    <property type="entry name" value="Ephrin type-B receptor 4"/>
    <property type="match status" value="1"/>
</dbReference>
<feature type="domain" description="Fibronectin type-III" evidence="24">
    <location>
        <begin position="298"/>
        <end position="408"/>
    </location>
</feature>
<evidence type="ECO:0000256" key="20">
    <source>
        <dbReference type="PROSITE-ProRule" id="PRU10141"/>
    </source>
</evidence>
<dbReference type="SMART" id="SM00219">
    <property type="entry name" value="TyrKc"/>
    <property type="match status" value="1"/>
</dbReference>
<evidence type="ECO:0000256" key="13">
    <source>
        <dbReference type="ARBA" id="ARBA00023157"/>
    </source>
</evidence>
<dbReference type="SMART" id="SM01411">
    <property type="entry name" value="Ephrin_rec_like"/>
    <property type="match status" value="1"/>
</dbReference>
<dbReference type="AlphaFoldDB" id="A0A8C5DBV2"/>
<dbReference type="PROSITE" id="PS50853">
    <property type="entry name" value="FN3"/>
    <property type="match status" value="1"/>
</dbReference>
<evidence type="ECO:0000256" key="1">
    <source>
        <dbReference type="ARBA" id="ARBA00004479"/>
    </source>
</evidence>
<feature type="domain" description="Protein kinase" evidence="22">
    <location>
        <begin position="506"/>
        <end position="769"/>
    </location>
</feature>
<evidence type="ECO:0000256" key="10">
    <source>
        <dbReference type="ARBA" id="ARBA00022989"/>
    </source>
</evidence>
<keyword evidence="8" id="KW-0418">Kinase</keyword>
<evidence type="ECO:0000256" key="9">
    <source>
        <dbReference type="ARBA" id="ARBA00022840"/>
    </source>
</evidence>
<dbReference type="SUPFAM" id="SSF49265">
    <property type="entry name" value="Fibronectin type III"/>
    <property type="match status" value="1"/>
</dbReference>
<feature type="compositionally biased region" description="Basic and acidic residues" evidence="21">
    <location>
        <begin position="407"/>
        <end position="420"/>
    </location>
</feature>
<dbReference type="GO" id="GO:0030425">
    <property type="term" value="C:dendrite"/>
    <property type="evidence" value="ECO:0007669"/>
    <property type="project" value="TreeGrafter"/>
</dbReference>
<reference evidence="26" key="2">
    <citation type="submission" date="2025-08" db="UniProtKB">
        <authorList>
            <consortium name="Ensembl"/>
        </authorList>
    </citation>
    <scope>IDENTIFICATION</scope>
</reference>
<dbReference type="PRINTS" id="PR00109">
    <property type="entry name" value="TYRKINASE"/>
</dbReference>
<reference evidence="26" key="3">
    <citation type="submission" date="2025-09" db="UniProtKB">
        <authorList>
            <consortium name="Ensembl"/>
        </authorList>
    </citation>
    <scope>IDENTIFICATION</scope>
</reference>
<dbReference type="SMART" id="SM00060">
    <property type="entry name" value="FN3"/>
    <property type="match status" value="1"/>
</dbReference>
<dbReference type="InterPro" id="IPR001660">
    <property type="entry name" value="SAM"/>
</dbReference>
<dbReference type="Proteomes" id="UP000694680">
    <property type="component" value="Chromosome 14"/>
</dbReference>
<dbReference type="GO" id="GO:0005524">
    <property type="term" value="F:ATP binding"/>
    <property type="evidence" value="ECO:0007669"/>
    <property type="project" value="UniProtKB-UniRule"/>
</dbReference>
<dbReference type="GO" id="GO:0048646">
    <property type="term" value="P:anatomical structure formation involved in morphogenesis"/>
    <property type="evidence" value="ECO:0007669"/>
    <property type="project" value="UniProtKB-ARBA"/>
</dbReference>
<dbReference type="FunFam" id="1.10.150.50:FF:000001">
    <property type="entry name" value="Ephrin type-A receptor 5"/>
    <property type="match status" value="1"/>
</dbReference>
<evidence type="ECO:0000256" key="11">
    <source>
        <dbReference type="ARBA" id="ARBA00023136"/>
    </source>
</evidence>
<name>A0A8C5DBV2_GOUWI</name>
<keyword evidence="4" id="KW-0812">Transmembrane</keyword>
<dbReference type="Gene3D" id="1.10.510.10">
    <property type="entry name" value="Transferase(Phosphotransferase) domain 1"/>
    <property type="match status" value="1"/>
</dbReference>
<dbReference type="GO" id="GO:0005886">
    <property type="term" value="C:plasma membrane"/>
    <property type="evidence" value="ECO:0007669"/>
    <property type="project" value="InterPro"/>
</dbReference>
<dbReference type="Gene3D" id="3.30.200.20">
    <property type="entry name" value="Phosphorylase Kinase, domain 1"/>
    <property type="match status" value="1"/>
</dbReference>
<evidence type="ECO:0000256" key="17">
    <source>
        <dbReference type="PIRSR" id="PIRSR000666-1"/>
    </source>
</evidence>
<evidence type="ECO:0000256" key="3">
    <source>
        <dbReference type="ARBA" id="ARBA00022679"/>
    </source>
</evidence>
<sequence length="882" mass="98444">MNTKTETSDLRWTIFSRAKPEWEEVSGLDEENNSVRIYQICQTDSSSSHWLRSGFIQRLAASQVYVELRFTMMECSSTSTHHRSCKETFNVYYYQADTDEATATYPPWMENPYTKVDTVAADFLLSKGGERKFNVKTFRVGPLSQRGFYLAFQAQGACMALLSVRVFFKKCPPLVSALSSFPETVPRTLVQQAQGVCVEHAAQQGLRPRPPKLFCGEDGQWVGQPMMSCACLPGFEAADGQTRCAACPVGHFKASTEGKCTSCPRFSQATIRGASLCACHAGYLRSEADPPDSPCTKPPSAPRSIVPQINDTTLSLEWNEPLDNGGRTDLSYAVGCSVCRSPKGACIPCGDSVSYRPPQDQLQGRRVEVWGLLPHTTYTFTIQALNGVSQYSTKDPASDSVNITTSHDGERRERRREIKMKNKKKQSDPSLVRPHTAPLHRPAVPFTVLNPPRCYHFTYISLLLFLSHGSAGLYFTGVKVYIDPFTYEDPNEAVREFAKEIDVSFVKIEEVIGAGEFGEVCRGRLRVPGKKENYVAIKTLKGGYTEKQRRDFLSEASIMGQFQHPNIIHLEGIITASCPVMILTEFMENGALDSFLRLNDSQFTPIQLVGMQRGIASGMKYLAEMSYVHRDLAARNILINSNLVCKVSDFGLSRFLQENSSDPTYTSSLGGKIPIRWTAPEAIAFRKFTSASDVWSYGIVMWEVMSFGERPYWDMSNQDVINAIEQDYRLPPPPDCPTHLHQLMLDCWQKDRSARPRFSDLVSALDKLIRNPASLKIVAQEGSGLSYPLLDQRAPLALSPCTAVGEWLRAIKMERYEDSFLQAGFNSVDQLAPISTQDLLHMGVTLAGHQRKILSSIQTMTFRNKSAATGETIPTLQFGSRH</sequence>
<evidence type="ECO:0000259" key="22">
    <source>
        <dbReference type="PROSITE" id="PS50011"/>
    </source>
</evidence>
<dbReference type="InterPro" id="IPR001245">
    <property type="entry name" value="Ser-Thr/Tyr_kinase_cat_dom"/>
</dbReference>
<dbReference type="FunFam" id="2.10.50.10:FF:000001">
    <property type="entry name" value="Ephrin type-A receptor 5"/>
    <property type="match status" value="1"/>
</dbReference>
<dbReference type="PROSITE" id="PS00107">
    <property type="entry name" value="PROTEIN_KINASE_ATP"/>
    <property type="match status" value="1"/>
</dbReference>
<evidence type="ECO:0000256" key="15">
    <source>
        <dbReference type="ARBA" id="ARBA00051243"/>
    </source>
</evidence>
<evidence type="ECO:0000259" key="25">
    <source>
        <dbReference type="PROSITE" id="PS51550"/>
    </source>
</evidence>
<dbReference type="InterPro" id="IPR017441">
    <property type="entry name" value="Protein_kinase_ATP_BS"/>
</dbReference>
<dbReference type="CDD" id="cd05065">
    <property type="entry name" value="PTKc_EphR_B"/>
    <property type="match status" value="1"/>
</dbReference>
<proteinExistence type="predicted"/>
<keyword evidence="11" id="KW-0472">Membrane</keyword>
<evidence type="ECO:0000256" key="12">
    <source>
        <dbReference type="ARBA" id="ARBA00023137"/>
    </source>
</evidence>
<feature type="compositionally biased region" description="Polar residues" evidence="21">
    <location>
        <begin position="391"/>
        <end position="406"/>
    </location>
</feature>
<dbReference type="FunFam" id="1.10.510.10:FF:000015">
    <property type="entry name" value="Ephrin type-B receptor 2"/>
    <property type="match status" value="1"/>
</dbReference>
<dbReference type="Gene3D" id="1.10.150.50">
    <property type="entry name" value="Transcription Factor, Ets-1"/>
    <property type="match status" value="1"/>
</dbReference>
<evidence type="ECO:0000256" key="14">
    <source>
        <dbReference type="ARBA" id="ARBA00023170"/>
    </source>
</evidence>
<dbReference type="InterPro" id="IPR036116">
    <property type="entry name" value="FN3_sf"/>
</dbReference>
<dbReference type="SUPFAM" id="SSF56112">
    <property type="entry name" value="Protein kinase-like (PK-like)"/>
    <property type="match status" value="1"/>
</dbReference>
<keyword evidence="14" id="KW-0675">Receptor</keyword>
<evidence type="ECO:0000313" key="26">
    <source>
        <dbReference type="Ensembl" id="ENSGWIP00000004810.1"/>
    </source>
</evidence>
<evidence type="ECO:0000256" key="21">
    <source>
        <dbReference type="SAM" id="MobiDB-lite"/>
    </source>
</evidence>
<evidence type="ECO:0000256" key="19">
    <source>
        <dbReference type="PIRSR" id="PIRSR000666-3"/>
    </source>
</evidence>
<dbReference type="Gene3D" id="2.60.40.10">
    <property type="entry name" value="Immunoglobulins"/>
    <property type="match status" value="1"/>
</dbReference>
<comment type="function">
    <text evidence="16">Receptor tyrosine kinase which binds promiscuously transmembrane ephrin-B family ligands residing on adjacent cells, leading to contact-dependent bidirectional signaling into neighboring cells. The signaling pathway downstream of the receptor is referred to as forward signaling while the signaling pathway downstream of the ephrin ligand is referred to as reverse signaling. Together with its cognate ligand/functional ligand EFNB2 is involved in the regulation of cell adhesion and cell migration, and plays a central role in heart morphogenesis, angiogenesis and blood vessel remodeling and permeability. EPHB4-mediated forward signaling controls cellular repulsion and segregation from EFNB2-expressing cells. Involved in somitogenesis.</text>
</comment>
<feature type="binding site" evidence="18">
    <location>
        <begin position="512"/>
        <end position="520"/>
    </location>
    <ligand>
        <name>ATP</name>
        <dbReference type="ChEBI" id="CHEBI:30616"/>
    </ligand>
</feature>
<keyword evidence="13 19" id="KW-1015">Disulfide bond</keyword>
<dbReference type="InterPro" id="IPR008979">
    <property type="entry name" value="Galactose-bd-like_sf"/>
</dbReference>
<dbReference type="PANTHER" id="PTHR46877">
    <property type="entry name" value="EPH RECEPTOR A5"/>
    <property type="match status" value="1"/>
</dbReference>
<keyword evidence="27" id="KW-1185">Reference proteome</keyword>
<organism evidence="26 27">
    <name type="scientific">Gouania willdenowi</name>
    <name type="common">Blunt-snouted clingfish</name>
    <name type="synonym">Lepadogaster willdenowi</name>
    <dbReference type="NCBI Taxonomy" id="441366"/>
    <lineage>
        <taxon>Eukaryota</taxon>
        <taxon>Metazoa</taxon>
        <taxon>Chordata</taxon>
        <taxon>Craniata</taxon>
        <taxon>Vertebrata</taxon>
        <taxon>Euteleostomi</taxon>
        <taxon>Actinopterygii</taxon>
        <taxon>Neopterygii</taxon>
        <taxon>Teleostei</taxon>
        <taxon>Neoteleostei</taxon>
        <taxon>Acanthomorphata</taxon>
        <taxon>Ovalentaria</taxon>
        <taxon>Blenniimorphae</taxon>
        <taxon>Blenniiformes</taxon>
        <taxon>Gobiesocoidei</taxon>
        <taxon>Gobiesocidae</taxon>
        <taxon>Gobiesocinae</taxon>
        <taxon>Gouania</taxon>
    </lineage>
</organism>
<dbReference type="InterPro" id="IPR050449">
    <property type="entry name" value="Ephrin_rcpt_TKs"/>
</dbReference>
<dbReference type="SUPFAM" id="SSF47769">
    <property type="entry name" value="SAM/Pointed domain"/>
    <property type="match status" value="1"/>
</dbReference>
<dbReference type="InterPro" id="IPR001090">
    <property type="entry name" value="Ephrin_rcpt_lig-bd_dom"/>
</dbReference>
<dbReference type="PROSITE" id="PS50011">
    <property type="entry name" value="PROTEIN_KINASE_DOM"/>
    <property type="match status" value="1"/>
</dbReference>
<evidence type="ECO:0000256" key="8">
    <source>
        <dbReference type="ARBA" id="ARBA00022777"/>
    </source>
</evidence>
<dbReference type="SUPFAM" id="SSF49785">
    <property type="entry name" value="Galactose-binding domain-like"/>
    <property type="match status" value="1"/>
</dbReference>
<dbReference type="Pfam" id="PF00536">
    <property type="entry name" value="SAM_1"/>
    <property type="match status" value="1"/>
</dbReference>
<dbReference type="Pfam" id="PF01404">
    <property type="entry name" value="Ephrin_lbd"/>
    <property type="match status" value="1"/>
</dbReference>
<dbReference type="InterPro" id="IPR011009">
    <property type="entry name" value="Kinase-like_dom_sf"/>
</dbReference>
<dbReference type="GO" id="GO:0007411">
    <property type="term" value="P:axon guidance"/>
    <property type="evidence" value="ECO:0007669"/>
    <property type="project" value="TreeGrafter"/>
</dbReference>
<evidence type="ECO:0000256" key="4">
    <source>
        <dbReference type="ARBA" id="ARBA00022692"/>
    </source>
</evidence>
<dbReference type="InterPro" id="IPR000719">
    <property type="entry name" value="Prot_kinase_dom"/>
</dbReference>
<dbReference type="CDD" id="cd00063">
    <property type="entry name" value="FN3"/>
    <property type="match status" value="1"/>
</dbReference>
<dbReference type="FunFam" id="2.60.40.10:FF:000059">
    <property type="entry name" value="Ephrin type-A receptor 6"/>
    <property type="match status" value="1"/>
</dbReference>
<dbReference type="PROSITE" id="PS00109">
    <property type="entry name" value="PROTEIN_KINASE_TYR"/>
    <property type="match status" value="1"/>
</dbReference>
<dbReference type="GO" id="GO:0005005">
    <property type="term" value="F:transmembrane-ephrin receptor activity"/>
    <property type="evidence" value="ECO:0007669"/>
    <property type="project" value="TreeGrafter"/>
</dbReference>
<dbReference type="EC" id="2.7.10.1" evidence="2"/>
<evidence type="ECO:0000256" key="2">
    <source>
        <dbReference type="ARBA" id="ARBA00011902"/>
    </source>
</evidence>
<keyword evidence="3" id="KW-0808">Transferase</keyword>
<dbReference type="PROSITE" id="PS51550">
    <property type="entry name" value="EPH_LBD"/>
    <property type="match status" value="1"/>
</dbReference>
<dbReference type="InterPro" id="IPR013783">
    <property type="entry name" value="Ig-like_fold"/>
</dbReference>
<protein>
    <recommendedName>
        <fullName evidence="2">receptor protein-tyrosine kinase</fullName>
        <ecNumber evidence="2">2.7.10.1</ecNumber>
    </recommendedName>
</protein>
<evidence type="ECO:0000256" key="16">
    <source>
        <dbReference type="ARBA" id="ARBA00055965"/>
    </source>
</evidence>
<feature type="active site" description="Proton acceptor" evidence="17">
    <location>
        <position position="631"/>
    </location>
</feature>
<keyword evidence="7 18" id="KW-0547">Nucleotide-binding</keyword>
<feature type="binding site" evidence="18 20">
    <location>
        <position position="538"/>
    </location>
    <ligand>
        <name>ATP</name>
        <dbReference type="ChEBI" id="CHEBI:30616"/>
    </ligand>
</feature>
<dbReference type="Gene3D" id="2.10.50.10">
    <property type="entry name" value="Tumor Necrosis Factor Receptor, subunit A, domain 2"/>
    <property type="match status" value="1"/>
</dbReference>
<dbReference type="Gene3D" id="2.60.40.1770">
    <property type="entry name" value="ephrin a2 ectodomain"/>
    <property type="match status" value="1"/>
</dbReference>
<dbReference type="SMART" id="SM00454">
    <property type="entry name" value="SAM"/>
    <property type="match status" value="1"/>
</dbReference>
<feature type="domain" description="Eph LBD" evidence="25">
    <location>
        <begin position="1"/>
        <end position="176"/>
    </location>
</feature>
<keyword evidence="10" id="KW-1133">Transmembrane helix</keyword>
<evidence type="ECO:0000313" key="27">
    <source>
        <dbReference type="Proteomes" id="UP000694680"/>
    </source>
</evidence>
<feature type="disulfide bond" evidence="19">
    <location>
        <begin position="75"/>
        <end position="85"/>
    </location>
</feature>
<dbReference type="Pfam" id="PF00041">
    <property type="entry name" value="fn3"/>
    <property type="match status" value="1"/>
</dbReference>
<feature type="domain" description="SAM" evidence="23">
    <location>
        <begin position="804"/>
        <end position="863"/>
    </location>
</feature>
<feature type="region of interest" description="Disordered" evidence="21">
    <location>
        <begin position="391"/>
        <end position="436"/>
    </location>
</feature>
<dbReference type="InterPro" id="IPR008266">
    <property type="entry name" value="Tyr_kinase_AS"/>
</dbReference>
<dbReference type="Gene3D" id="2.60.120.260">
    <property type="entry name" value="Galactose-binding domain-like"/>
    <property type="match status" value="1"/>
</dbReference>
<dbReference type="Pfam" id="PF07714">
    <property type="entry name" value="PK_Tyr_Ser-Thr"/>
    <property type="match status" value="1"/>
</dbReference>
<dbReference type="FunFam" id="3.30.200.20:FF:000001">
    <property type="entry name" value="Ephrin type-A receptor 5"/>
    <property type="match status" value="1"/>
</dbReference>